<dbReference type="SUPFAM" id="SSF52540">
    <property type="entry name" value="P-loop containing nucleoside triphosphate hydrolases"/>
    <property type="match status" value="1"/>
</dbReference>
<dbReference type="Gene3D" id="3.40.50.300">
    <property type="entry name" value="P-loop containing nucleotide triphosphate hydrolases"/>
    <property type="match status" value="1"/>
</dbReference>
<evidence type="ECO:0000313" key="7">
    <source>
        <dbReference type="Proteomes" id="UP000727993"/>
    </source>
</evidence>
<feature type="domain" description="ABC transporter" evidence="5">
    <location>
        <begin position="23"/>
        <end position="251"/>
    </location>
</feature>
<dbReference type="PANTHER" id="PTHR42734">
    <property type="entry name" value="METAL TRANSPORT SYSTEM ATP-BINDING PROTEIN TM_0124-RELATED"/>
    <property type="match status" value="1"/>
</dbReference>
<dbReference type="Proteomes" id="UP000727993">
    <property type="component" value="Unassembled WGS sequence"/>
</dbReference>
<evidence type="ECO:0000256" key="2">
    <source>
        <dbReference type="ARBA" id="ARBA00022448"/>
    </source>
</evidence>
<dbReference type="InterPro" id="IPR003439">
    <property type="entry name" value="ABC_transporter-like_ATP-bd"/>
</dbReference>
<accession>A0A936TGD5</accession>
<dbReference type="SMART" id="SM00382">
    <property type="entry name" value="AAA"/>
    <property type="match status" value="1"/>
</dbReference>
<dbReference type="PROSITE" id="PS50893">
    <property type="entry name" value="ABC_TRANSPORTER_2"/>
    <property type="match status" value="1"/>
</dbReference>
<evidence type="ECO:0000259" key="5">
    <source>
        <dbReference type="PROSITE" id="PS50893"/>
    </source>
</evidence>
<evidence type="ECO:0000256" key="1">
    <source>
        <dbReference type="ARBA" id="ARBA00005417"/>
    </source>
</evidence>
<keyword evidence="3" id="KW-0547">Nucleotide-binding</keyword>
<comment type="similarity">
    <text evidence="1">Belongs to the ABC transporter superfamily.</text>
</comment>
<reference evidence="6 7" key="1">
    <citation type="submission" date="2020-10" db="EMBL/GenBank/DDBJ databases">
        <title>Connecting structure to function with the recovery of over 1000 high-quality activated sludge metagenome-assembled genomes encoding full-length rRNA genes using long-read sequencing.</title>
        <authorList>
            <person name="Singleton C.M."/>
            <person name="Petriglieri F."/>
            <person name="Kristensen J.M."/>
            <person name="Kirkegaard R.H."/>
            <person name="Michaelsen T.Y."/>
            <person name="Andersen M.H."/>
            <person name="Karst S.M."/>
            <person name="Dueholm M.S."/>
            <person name="Nielsen P.H."/>
            <person name="Albertsen M."/>
        </authorList>
    </citation>
    <scope>NUCLEOTIDE SEQUENCE [LARGE SCALE GENOMIC DNA]</scope>
    <source>
        <strain evidence="6">Lyne_18-Q3-R50-59_MAXAC.006</strain>
    </source>
</reference>
<dbReference type="GO" id="GO:0016887">
    <property type="term" value="F:ATP hydrolysis activity"/>
    <property type="evidence" value="ECO:0007669"/>
    <property type="project" value="InterPro"/>
</dbReference>
<name>A0A936TGD5_9ACTN</name>
<dbReference type="EMBL" id="JADJZA010000007">
    <property type="protein sequence ID" value="MBK9297600.1"/>
    <property type="molecule type" value="Genomic_DNA"/>
</dbReference>
<sequence length="280" mass="29620">MSAANGVPTEGVPTVSAGGERLVRMRGVTCSYGDAPVLVDVDLSVGDGEFIGIVGPSGSGKTTLLKALLGVEQPVAGTVERRTGLGVGYVPQVETVDWSFPVTVSECVLMARSAGGRRPRLPWPTRGERAEVDEVLNRLGIADLADRHIRHLSGGQQQRVFIARALLGRPALLLMDEPTSGVDVATRHEFLHLLGDLNRAGLAILLTTHDLNGMAAHLPQVVCLNTEVIGAGAPREVLTVDVLERTYGARMDVLEHAGMPLVVERPLDRVRAAAIDGTAA</sequence>
<gene>
    <name evidence="6" type="ORF">IPN02_12370</name>
</gene>
<dbReference type="InterPro" id="IPR050153">
    <property type="entry name" value="Metal_Ion_Import_ABC"/>
</dbReference>
<dbReference type="InterPro" id="IPR003593">
    <property type="entry name" value="AAA+_ATPase"/>
</dbReference>
<dbReference type="AlphaFoldDB" id="A0A936TGD5"/>
<dbReference type="InterPro" id="IPR027417">
    <property type="entry name" value="P-loop_NTPase"/>
</dbReference>
<dbReference type="PANTHER" id="PTHR42734:SF5">
    <property type="entry name" value="IRON TRANSPORT SYSTEM ATP-BINDING PROTEIN HI_0361-RELATED"/>
    <property type="match status" value="1"/>
</dbReference>
<evidence type="ECO:0000256" key="3">
    <source>
        <dbReference type="ARBA" id="ARBA00022741"/>
    </source>
</evidence>
<proteinExistence type="inferred from homology"/>
<dbReference type="GO" id="GO:0005524">
    <property type="term" value="F:ATP binding"/>
    <property type="evidence" value="ECO:0007669"/>
    <property type="project" value="UniProtKB-KW"/>
</dbReference>
<dbReference type="PROSITE" id="PS00211">
    <property type="entry name" value="ABC_TRANSPORTER_1"/>
    <property type="match status" value="1"/>
</dbReference>
<evidence type="ECO:0000313" key="6">
    <source>
        <dbReference type="EMBL" id="MBK9297600.1"/>
    </source>
</evidence>
<comment type="caution">
    <text evidence="6">The sequence shown here is derived from an EMBL/GenBank/DDBJ whole genome shotgun (WGS) entry which is preliminary data.</text>
</comment>
<dbReference type="InterPro" id="IPR017871">
    <property type="entry name" value="ABC_transporter-like_CS"/>
</dbReference>
<keyword evidence="2" id="KW-0813">Transport</keyword>
<keyword evidence="4 6" id="KW-0067">ATP-binding</keyword>
<protein>
    <submittedName>
        <fullName evidence="6">Metal ABC transporter ATP-binding protein</fullName>
    </submittedName>
</protein>
<dbReference type="CDD" id="cd03235">
    <property type="entry name" value="ABC_Metallic_Cations"/>
    <property type="match status" value="1"/>
</dbReference>
<dbReference type="Pfam" id="PF00005">
    <property type="entry name" value="ABC_tran"/>
    <property type="match status" value="1"/>
</dbReference>
<evidence type="ECO:0000256" key="4">
    <source>
        <dbReference type="ARBA" id="ARBA00022840"/>
    </source>
</evidence>
<organism evidence="6 7">
    <name type="scientific">Candidatus Neomicrothrix subdominans</name>
    <dbReference type="NCBI Taxonomy" id="2954438"/>
    <lineage>
        <taxon>Bacteria</taxon>
        <taxon>Bacillati</taxon>
        <taxon>Actinomycetota</taxon>
        <taxon>Acidimicrobiia</taxon>
        <taxon>Acidimicrobiales</taxon>
        <taxon>Microthrixaceae</taxon>
        <taxon>Candidatus Neomicrothrix</taxon>
    </lineage>
</organism>